<reference evidence="2" key="1">
    <citation type="submission" date="2016-10" db="EMBL/GenBank/DDBJ databases">
        <authorList>
            <person name="Varghese N."/>
            <person name="Submissions S."/>
        </authorList>
    </citation>
    <scope>NUCLEOTIDE SEQUENCE [LARGE SCALE GENOMIC DNA]</scope>
    <source>
        <strain evidence="2">CGMCC 4.7042</strain>
    </source>
</reference>
<evidence type="ECO:0000313" key="2">
    <source>
        <dbReference type="Proteomes" id="UP000199063"/>
    </source>
</evidence>
<keyword evidence="2" id="KW-1185">Reference proteome</keyword>
<dbReference type="AlphaFoldDB" id="A0A1G9SM39"/>
<accession>A0A1G9SM39</accession>
<name>A0A1G9SM39_9ACTN</name>
<gene>
    <name evidence="1" type="ORF">SAMN05444921_10791</name>
</gene>
<dbReference type="EMBL" id="FNHI01000007">
    <property type="protein sequence ID" value="SDM35845.1"/>
    <property type="molecule type" value="Genomic_DNA"/>
</dbReference>
<organism evidence="1 2">
    <name type="scientific">Streptomyces wuyuanensis</name>
    <dbReference type="NCBI Taxonomy" id="1196353"/>
    <lineage>
        <taxon>Bacteria</taxon>
        <taxon>Bacillati</taxon>
        <taxon>Actinomycetota</taxon>
        <taxon>Actinomycetes</taxon>
        <taxon>Kitasatosporales</taxon>
        <taxon>Streptomycetaceae</taxon>
        <taxon>Streptomyces</taxon>
    </lineage>
</organism>
<proteinExistence type="predicted"/>
<dbReference type="Proteomes" id="UP000199063">
    <property type="component" value="Unassembled WGS sequence"/>
</dbReference>
<sequence>MPGVAAQFADSPQSVKGTSMTMSHALSRGVRALAVAAATSGVLVAATSTAAADDGPTRELLTADCESGVGKCSFNDPTLGEAYLGEFRQVSDSLYNCSTSAATQSMTWTDSVGSTDSVGVSVTAGGKIAGIVDLSVTATYNHTWTSTHTESSSLNMTVQPGEVGWISRAQVMQQVSGTWQTHYDNPKWGHYYWFWGDTITGPAKNGTDGKSNAVVVKSRKMTAAEKKSCSAGTKSGRAFVKQR</sequence>
<evidence type="ECO:0000313" key="1">
    <source>
        <dbReference type="EMBL" id="SDM35845.1"/>
    </source>
</evidence>
<protein>
    <submittedName>
        <fullName evidence="1">Uncharacterized protein</fullName>
    </submittedName>
</protein>
<dbReference type="STRING" id="1196353.SAMN05444921_10791"/>